<organism evidence="5 6">
    <name type="scientific">Flavobacterium xinjiangense</name>
    <dbReference type="NCBI Taxonomy" id="178356"/>
    <lineage>
        <taxon>Bacteria</taxon>
        <taxon>Pseudomonadati</taxon>
        <taxon>Bacteroidota</taxon>
        <taxon>Flavobacteriia</taxon>
        <taxon>Flavobacteriales</taxon>
        <taxon>Flavobacteriaceae</taxon>
        <taxon>Flavobacterium</taxon>
    </lineage>
</organism>
<dbReference type="SUPFAM" id="SSF46689">
    <property type="entry name" value="Homeodomain-like"/>
    <property type="match status" value="1"/>
</dbReference>
<evidence type="ECO:0000313" key="5">
    <source>
        <dbReference type="EMBL" id="SHL85914.1"/>
    </source>
</evidence>
<keyword evidence="3" id="KW-0804">Transcription</keyword>
<dbReference type="OrthoDB" id="952277at2"/>
<dbReference type="STRING" id="178356.SAMN05216269_101319"/>
<accession>A0A1M7E2G0</accession>
<gene>
    <name evidence="5" type="ORF">SAMN05216269_101319</name>
</gene>
<dbReference type="PANTHER" id="PTHR43280">
    <property type="entry name" value="ARAC-FAMILY TRANSCRIPTIONAL REGULATOR"/>
    <property type="match status" value="1"/>
</dbReference>
<dbReference type="RefSeq" id="WP_073204272.1">
    <property type="nucleotide sequence ID" value="NZ_FRCL01000001.1"/>
</dbReference>
<reference evidence="6" key="1">
    <citation type="submission" date="2016-11" db="EMBL/GenBank/DDBJ databases">
        <authorList>
            <person name="Varghese N."/>
            <person name="Submissions S."/>
        </authorList>
    </citation>
    <scope>NUCLEOTIDE SEQUENCE [LARGE SCALE GENOMIC DNA]</scope>
    <source>
        <strain evidence="6">CGMCC 1.2749</strain>
    </source>
</reference>
<dbReference type="GO" id="GO:0043565">
    <property type="term" value="F:sequence-specific DNA binding"/>
    <property type="evidence" value="ECO:0007669"/>
    <property type="project" value="InterPro"/>
</dbReference>
<keyword evidence="1" id="KW-0805">Transcription regulation</keyword>
<protein>
    <submittedName>
        <fullName evidence="5">AraC-type DNA-binding protein</fullName>
    </submittedName>
</protein>
<name>A0A1M7E2G0_9FLAO</name>
<dbReference type="SMART" id="SM00342">
    <property type="entry name" value="HTH_ARAC"/>
    <property type="match status" value="1"/>
</dbReference>
<dbReference type="AlphaFoldDB" id="A0A1M7E2G0"/>
<dbReference type="InterPro" id="IPR018062">
    <property type="entry name" value="HTH_AraC-typ_CS"/>
</dbReference>
<dbReference type="InterPro" id="IPR009057">
    <property type="entry name" value="Homeodomain-like_sf"/>
</dbReference>
<dbReference type="PANTHER" id="PTHR43280:SF2">
    <property type="entry name" value="HTH-TYPE TRANSCRIPTIONAL REGULATOR EXSA"/>
    <property type="match status" value="1"/>
</dbReference>
<sequence length="186" mass="21731">MKIYIKNMVCNRCNIVVKSELEKIGLHAVSVQLGEVELLEDLKNDEKEILSKRLHALGFELLEDKIRITIERIKNLIVNLVHHKDIELKTNLSYYLSEQLGQDYNVLSNLFSEVEGKTIEHYFITQKIEKVKELIMYNEFTLSEIAIQLNYTDVAHLSNQFKKITGVTPTHFKQLKENNRLQIDCL</sequence>
<proteinExistence type="predicted"/>
<evidence type="ECO:0000256" key="2">
    <source>
        <dbReference type="ARBA" id="ARBA00023125"/>
    </source>
</evidence>
<evidence type="ECO:0000256" key="3">
    <source>
        <dbReference type="ARBA" id="ARBA00023163"/>
    </source>
</evidence>
<evidence type="ECO:0000259" key="4">
    <source>
        <dbReference type="PROSITE" id="PS01124"/>
    </source>
</evidence>
<keyword evidence="6" id="KW-1185">Reference proteome</keyword>
<keyword evidence="2 5" id="KW-0238">DNA-binding</keyword>
<dbReference type="InterPro" id="IPR018060">
    <property type="entry name" value="HTH_AraC"/>
</dbReference>
<dbReference type="GO" id="GO:0003700">
    <property type="term" value="F:DNA-binding transcription factor activity"/>
    <property type="evidence" value="ECO:0007669"/>
    <property type="project" value="InterPro"/>
</dbReference>
<dbReference type="Pfam" id="PF12833">
    <property type="entry name" value="HTH_18"/>
    <property type="match status" value="1"/>
</dbReference>
<dbReference type="EMBL" id="FRCL01000001">
    <property type="protein sequence ID" value="SHL85914.1"/>
    <property type="molecule type" value="Genomic_DNA"/>
</dbReference>
<dbReference type="Gene3D" id="3.30.70.100">
    <property type="match status" value="1"/>
</dbReference>
<dbReference type="Gene3D" id="1.10.10.60">
    <property type="entry name" value="Homeodomain-like"/>
    <property type="match status" value="1"/>
</dbReference>
<evidence type="ECO:0000313" key="6">
    <source>
        <dbReference type="Proteomes" id="UP000184092"/>
    </source>
</evidence>
<feature type="domain" description="HTH araC/xylS-type" evidence="4">
    <location>
        <begin position="96"/>
        <end position="175"/>
    </location>
</feature>
<dbReference type="PROSITE" id="PS00041">
    <property type="entry name" value="HTH_ARAC_FAMILY_1"/>
    <property type="match status" value="1"/>
</dbReference>
<dbReference type="PROSITE" id="PS01124">
    <property type="entry name" value="HTH_ARAC_FAMILY_2"/>
    <property type="match status" value="1"/>
</dbReference>
<evidence type="ECO:0000256" key="1">
    <source>
        <dbReference type="ARBA" id="ARBA00023015"/>
    </source>
</evidence>
<dbReference type="Proteomes" id="UP000184092">
    <property type="component" value="Unassembled WGS sequence"/>
</dbReference>